<feature type="domain" description="GGDEF" evidence="3">
    <location>
        <begin position="397"/>
        <end position="529"/>
    </location>
</feature>
<dbReference type="SMART" id="SM00267">
    <property type="entry name" value="GGDEF"/>
    <property type="match status" value="1"/>
</dbReference>
<evidence type="ECO:0000259" key="3">
    <source>
        <dbReference type="PROSITE" id="PS50887"/>
    </source>
</evidence>
<feature type="transmembrane region" description="Helical" evidence="2">
    <location>
        <begin position="244"/>
        <end position="260"/>
    </location>
</feature>
<dbReference type="Proteomes" id="UP000473885">
    <property type="component" value="Unassembled WGS sequence"/>
</dbReference>
<dbReference type="InterPro" id="IPR050469">
    <property type="entry name" value="Diguanylate_Cyclase"/>
</dbReference>
<comment type="caution">
    <text evidence="4">The sequence shown here is derived from an EMBL/GenBank/DDBJ whole genome shotgun (WGS) entry which is preliminary data.</text>
</comment>
<organism evidence="4 5">
    <name type="scientific">Clostridium niameyense</name>
    <dbReference type="NCBI Taxonomy" id="1622073"/>
    <lineage>
        <taxon>Bacteria</taxon>
        <taxon>Bacillati</taxon>
        <taxon>Bacillota</taxon>
        <taxon>Clostridia</taxon>
        <taxon>Eubacteriales</taxon>
        <taxon>Clostridiaceae</taxon>
        <taxon>Clostridium</taxon>
    </lineage>
</organism>
<dbReference type="PANTHER" id="PTHR45138:SF9">
    <property type="entry name" value="DIGUANYLATE CYCLASE DGCM-RELATED"/>
    <property type="match status" value="1"/>
</dbReference>
<feature type="transmembrane region" description="Helical" evidence="2">
    <location>
        <begin position="144"/>
        <end position="163"/>
    </location>
</feature>
<dbReference type="GO" id="GO:0052621">
    <property type="term" value="F:diguanylate cyclase activity"/>
    <property type="evidence" value="ECO:0007669"/>
    <property type="project" value="TreeGrafter"/>
</dbReference>
<feature type="transmembrane region" description="Helical" evidence="2">
    <location>
        <begin position="46"/>
        <end position="64"/>
    </location>
</feature>
<feature type="transmembrane region" description="Helical" evidence="2">
    <location>
        <begin position="175"/>
        <end position="198"/>
    </location>
</feature>
<proteinExistence type="predicted"/>
<dbReference type="InterPro" id="IPR029787">
    <property type="entry name" value="Nucleotide_cyclase"/>
</dbReference>
<feature type="transmembrane region" description="Helical" evidence="2">
    <location>
        <begin position="305"/>
        <end position="323"/>
    </location>
</feature>
<reference evidence="4 5" key="1">
    <citation type="submission" date="2019-04" db="EMBL/GenBank/DDBJ databases">
        <title>Genome sequencing of Clostridium botulinum Groups I-IV and Clostridium butyricum.</title>
        <authorList>
            <person name="Brunt J."/>
            <person name="Van Vliet A.H.M."/>
            <person name="Stringer S.C."/>
            <person name="Carter A.T."/>
            <person name="Peck M.W."/>
        </authorList>
    </citation>
    <scope>NUCLEOTIDE SEQUENCE [LARGE SCALE GENOMIC DNA]</scope>
    <source>
        <strain evidence="4 5">IFR 18/094</strain>
    </source>
</reference>
<dbReference type="PROSITE" id="PS50887">
    <property type="entry name" value="GGDEF"/>
    <property type="match status" value="1"/>
</dbReference>
<evidence type="ECO:0000256" key="2">
    <source>
        <dbReference type="SAM" id="Phobius"/>
    </source>
</evidence>
<protein>
    <submittedName>
        <fullName evidence="4">Diguanylate cyclase</fullName>
    </submittedName>
</protein>
<feature type="transmembrane region" description="Helical" evidence="2">
    <location>
        <begin position="210"/>
        <end position="232"/>
    </location>
</feature>
<feature type="coiled-coil region" evidence="1">
    <location>
        <begin position="325"/>
        <end position="369"/>
    </location>
</feature>
<dbReference type="OrthoDB" id="9805474at2"/>
<accession>A0A6M0RC05</accession>
<keyword evidence="2" id="KW-0812">Transmembrane</keyword>
<dbReference type="RefSeq" id="WP_050607455.1">
    <property type="nucleotide sequence ID" value="NZ_CABKUB010000006.1"/>
</dbReference>
<keyword evidence="2" id="KW-1133">Transmembrane helix</keyword>
<dbReference type="InterPro" id="IPR043128">
    <property type="entry name" value="Rev_trsase/Diguanyl_cyclase"/>
</dbReference>
<keyword evidence="5" id="KW-1185">Reference proteome</keyword>
<dbReference type="Pfam" id="PF00990">
    <property type="entry name" value="GGDEF"/>
    <property type="match status" value="1"/>
</dbReference>
<name>A0A6M0RC05_9CLOT</name>
<dbReference type="FunFam" id="3.30.70.270:FF:000001">
    <property type="entry name" value="Diguanylate cyclase domain protein"/>
    <property type="match status" value="1"/>
</dbReference>
<evidence type="ECO:0000313" key="4">
    <source>
        <dbReference type="EMBL" id="NEZ47774.1"/>
    </source>
</evidence>
<dbReference type="Gene3D" id="3.30.70.270">
    <property type="match status" value="1"/>
</dbReference>
<keyword evidence="1" id="KW-0175">Coiled coil</keyword>
<feature type="transmembrane region" description="Helical" evidence="2">
    <location>
        <begin position="73"/>
        <end position="94"/>
    </location>
</feature>
<dbReference type="AlphaFoldDB" id="A0A6M0RC05"/>
<dbReference type="SUPFAM" id="SSF55073">
    <property type="entry name" value="Nucleotide cyclase"/>
    <property type="match status" value="1"/>
</dbReference>
<dbReference type="InterPro" id="IPR000160">
    <property type="entry name" value="GGDEF_dom"/>
</dbReference>
<evidence type="ECO:0000313" key="5">
    <source>
        <dbReference type="Proteomes" id="UP000473885"/>
    </source>
</evidence>
<evidence type="ECO:0000256" key="1">
    <source>
        <dbReference type="SAM" id="Coils"/>
    </source>
</evidence>
<gene>
    <name evidence="4" type="ORF">FDF74_11340</name>
</gene>
<feature type="transmembrane region" description="Helical" evidence="2">
    <location>
        <begin position="12"/>
        <end position="34"/>
    </location>
</feature>
<feature type="transmembrane region" description="Helical" evidence="2">
    <location>
        <begin position="280"/>
        <end position="299"/>
    </location>
</feature>
<dbReference type="CDD" id="cd01949">
    <property type="entry name" value="GGDEF"/>
    <property type="match status" value="1"/>
</dbReference>
<sequence>MKKKYYDEISRIRNLYIFSMLFCFLGYYLCKFVFSNRPYIRNVSGRILGLIALIFTEIAFIYAVDRTKHNNRALWKFAIMCGSFYITAECFWIYYIITGIYNRIFPFNLGGTEVIYMFSSLITMISLVYFIFKHKRDILNLRFIIDFVTIIIVLASIMWDYILSNLSYTLNMETYASGIFGLYLLCNIPLFIAALNFLIDFKYFNNKAVYSLLVGSTLLIFLNLYSILINSFEIYSVNSFVDPIWVLAFQFIGLSSLYDIDNKYENINMNSKIFYILKNLSSILPYGCIVLLLIVKLLRTNKIDFLTIGFMMTVVIVIIRQIITIMENKRLLQLLYKSYEELENKQKVLEKKQESLEKLNLENEKQANTDYLTGLPNRRFLTQKGIKILQTCKKENKNFSIFILDIDDFKVVNDTYGHDFGDKALKLTAKIAKEVLKDQLIGRIGGEEFAGFIVADKDKAMEVLENLREEISKNEIKYNKNINIKITVSIGFSMNVFNKDKSINTIILRADEALYKCKKQGKNCVAFKK</sequence>
<dbReference type="PANTHER" id="PTHR45138">
    <property type="entry name" value="REGULATORY COMPONENTS OF SENSORY TRANSDUCTION SYSTEM"/>
    <property type="match status" value="1"/>
</dbReference>
<keyword evidence="2" id="KW-0472">Membrane</keyword>
<dbReference type="EMBL" id="SXDP01000012">
    <property type="protein sequence ID" value="NEZ47774.1"/>
    <property type="molecule type" value="Genomic_DNA"/>
</dbReference>
<feature type="transmembrane region" description="Helical" evidence="2">
    <location>
        <begin position="114"/>
        <end position="132"/>
    </location>
</feature>
<dbReference type="NCBIfam" id="TIGR00254">
    <property type="entry name" value="GGDEF"/>
    <property type="match status" value="1"/>
</dbReference>